<dbReference type="STRING" id="425264.A0A3G2SBZ0"/>
<dbReference type="InterPro" id="IPR008253">
    <property type="entry name" value="Marvel"/>
</dbReference>
<name>A0A3G2SBZ0_MALR7</name>
<evidence type="ECO:0000256" key="3">
    <source>
        <dbReference type="ARBA" id="ARBA00022989"/>
    </source>
</evidence>
<feature type="transmembrane region" description="Helical" evidence="5">
    <location>
        <begin position="12"/>
        <end position="34"/>
    </location>
</feature>
<evidence type="ECO:0000259" key="6">
    <source>
        <dbReference type="Pfam" id="PF01284"/>
    </source>
</evidence>
<evidence type="ECO:0000256" key="1">
    <source>
        <dbReference type="ARBA" id="ARBA00004141"/>
    </source>
</evidence>
<comment type="subcellular location">
    <subcellularLocation>
        <location evidence="1">Membrane</location>
        <topology evidence="1">Multi-pass membrane protein</topology>
    </subcellularLocation>
</comment>
<dbReference type="GO" id="GO:0016020">
    <property type="term" value="C:membrane"/>
    <property type="evidence" value="ECO:0007669"/>
    <property type="project" value="UniProtKB-SubCell"/>
</dbReference>
<keyword evidence="3 5" id="KW-1133">Transmembrane helix</keyword>
<protein>
    <submittedName>
        <fullName evidence="7">Membrane-associating domain protein</fullName>
    </submittedName>
</protein>
<feature type="domain" description="MARVEL" evidence="6">
    <location>
        <begin position="18"/>
        <end position="139"/>
    </location>
</feature>
<evidence type="ECO:0000256" key="2">
    <source>
        <dbReference type="ARBA" id="ARBA00022692"/>
    </source>
</evidence>
<keyword evidence="2 5" id="KW-0812">Transmembrane</keyword>
<sequence length="165" mass="17865">MDMSSTIRRGHPAAFAVFIVLSLIVAIIASAVVADLNKHDDTGYDSNLVRDTTRFMVFTGWWSFLVGVLFLVLFLTGTGGVVSSIAVHGLVLFVTWVFWLCGSAALSNGVGNMSCNSEAPRDCDAVKAILAFGWIGWIELTFLLCVICYLAFKAFRGGRGVQQGF</sequence>
<dbReference type="Pfam" id="PF01284">
    <property type="entry name" value="MARVEL"/>
    <property type="match status" value="1"/>
</dbReference>
<dbReference type="Proteomes" id="UP000269793">
    <property type="component" value="Chromosome IX"/>
</dbReference>
<dbReference type="EMBL" id="CP033156">
    <property type="protein sequence ID" value="AYO45018.1"/>
    <property type="molecule type" value="Genomic_DNA"/>
</dbReference>
<feature type="transmembrane region" description="Helical" evidence="5">
    <location>
        <begin position="54"/>
        <end position="75"/>
    </location>
</feature>
<keyword evidence="8" id="KW-1185">Reference proteome</keyword>
<proteinExistence type="predicted"/>
<evidence type="ECO:0000313" key="7">
    <source>
        <dbReference type="EMBL" id="AYO45018.1"/>
    </source>
</evidence>
<evidence type="ECO:0000313" key="8">
    <source>
        <dbReference type="Proteomes" id="UP000269793"/>
    </source>
</evidence>
<gene>
    <name evidence="7" type="ORF">DNF11_4068</name>
</gene>
<dbReference type="OrthoDB" id="2117453at2759"/>
<organism evidence="7 8">
    <name type="scientific">Malassezia restricta (strain ATCC 96810 / NBRC 103918 / CBS 7877)</name>
    <name type="common">Seborrheic dermatitis infection agent</name>
    <dbReference type="NCBI Taxonomy" id="425264"/>
    <lineage>
        <taxon>Eukaryota</taxon>
        <taxon>Fungi</taxon>
        <taxon>Dikarya</taxon>
        <taxon>Basidiomycota</taxon>
        <taxon>Ustilaginomycotina</taxon>
        <taxon>Malasseziomycetes</taxon>
        <taxon>Malasseziales</taxon>
        <taxon>Malasseziaceae</taxon>
        <taxon>Malassezia</taxon>
    </lineage>
</organism>
<reference evidence="7 8" key="1">
    <citation type="submission" date="2018-10" db="EMBL/GenBank/DDBJ databases">
        <title>Complete genome sequence of Malassezia restricta CBS 7877.</title>
        <authorList>
            <person name="Morand S.C."/>
            <person name="Bertignac M."/>
            <person name="Iltis A."/>
            <person name="Kolder I."/>
            <person name="Pirovano W."/>
            <person name="Jourdain R."/>
            <person name="Clavaud C."/>
        </authorList>
    </citation>
    <scope>NUCLEOTIDE SEQUENCE [LARGE SCALE GENOMIC DNA]</scope>
    <source>
        <strain evidence="7 8">CBS 7877</strain>
    </source>
</reference>
<dbReference type="AlphaFoldDB" id="A0A3G2SBZ0"/>
<evidence type="ECO:0000256" key="5">
    <source>
        <dbReference type="SAM" id="Phobius"/>
    </source>
</evidence>
<accession>A0A3G2SBZ0</accession>
<keyword evidence="4 5" id="KW-0472">Membrane</keyword>
<evidence type="ECO:0000256" key="4">
    <source>
        <dbReference type="ARBA" id="ARBA00023136"/>
    </source>
</evidence>
<feature type="transmembrane region" description="Helical" evidence="5">
    <location>
        <begin position="128"/>
        <end position="152"/>
    </location>
</feature>
<dbReference type="VEuPathDB" id="FungiDB:DNF11_4068"/>
<feature type="transmembrane region" description="Helical" evidence="5">
    <location>
        <begin position="87"/>
        <end position="108"/>
    </location>
</feature>